<dbReference type="EMBL" id="AWQX01000391">
    <property type="protein sequence ID" value="EST18501.1"/>
    <property type="molecule type" value="Genomic_DNA"/>
</dbReference>
<dbReference type="Proteomes" id="UP000017984">
    <property type="component" value="Chromosome"/>
</dbReference>
<evidence type="ECO:0000259" key="1">
    <source>
        <dbReference type="Pfam" id="PF22607"/>
    </source>
</evidence>
<accession>V6JH65</accession>
<dbReference type="InterPro" id="IPR054707">
    <property type="entry name" value="DhpH_subs-bd"/>
</dbReference>
<protein>
    <recommendedName>
        <fullName evidence="1">2,6-dihydroxypyridine 3-monooxygenase substrate binding domain-containing protein</fullName>
    </recommendedName>
</protein>
<dbReference type="AlphaFoldDB" id="V6JH65"/>
<dbReference type="Pfam" id="PF22607">
    <property type="entry name" value="FAD_binding-like"/>
    <property type="match status" value="1"/>
</dbReference>
<organism evidence="2 3">
    <name type="scientific">Streptomyces roseochromogenus subsp. oscitans DS 12.976</name>
    <dbReference type="NCBI Taxonomy" id="1352936"/>
    <lineage>
        <taxon>Bacteria</taxon>
        <taxon>Bacillati</taxon>
        <taxon>Actinomycetota</taxon>
        <taxon>Actinomycetes</taxon>
        <taxon>Kitasatosporales</taxon>
        <taxon>Streptomycetaceae</taxon>
        <taxon>Streptomyces</taxon>
    </lineage>
</organism>
<name>V6JH65_STRRC</name>
<dbReference type="HOGENOM" id="CLU_2511363_0_0_11"/>
<evidence type="ECO:0000313" key="3">
    <source>
        <dbReference type="Proteomes" id="UP000017984"/>
    </source>
</evidence>
<sequence length="85" mass="9709">MAARFRDRFSFYDGNRTQFLCSFIPGDFGTTTPGRRRMNWVWYVRADAPELERITTDRNGIGHGLSLPPGLIAPQVRTDLLARAH</sequence>
<dbReference type="PATRIC" id="fig|1352936.5.peg.9367"/>
<dbReference type="Gene3D" id="3.30.9.60">
    <property type="match status" value="1"/>
</dbReference>
<gene>
    <name evidence="2" type="ORF">M878_45105</name>
</gene>
<proteinExistence type="predicted"/>
<dbReference type="SUPFAM" id="SSF54373">
    <property type="entry name" value="FAD-linked reductases, C-terminal domain"/>
    <property type="match status" value="1"/>
</dbReference>
<reference evidence="2 3" key="1">
    <citation type="journal article" date="2014" name="Genome Announc.">
        <title>Draft Genome Sequence of Streptomyces roseochromogenes subsp. oscitans DS 12.976, Producer of the Aminocoumarin Antibiotic Clorobiocin.</title>
        <authorList>
            <person name="Ruckert C."/>
            <person name="Kalinowski J."/>
            <person name="Heide L."/>
            <person name="Apel A.K."/>
        </authorList>
    </citation>
    <scope>NUCLEOTIDE SEQUENCE [LARGE SCALE GENOMIC DNA]</scope>
    <source>
        <strain evidence="2 3">DS 12.976</strain>
    </source>
</reference>
<dbReference type="STRING" id="1352936.M878_45105"/>
<comment type="caution">
    <text evidence="2">The sequence shown here is derived from an EMBL/GenBank/DDBJ whole genome shotgun (WGS) entry which is preliminary data.</text>
</comment>
<evidence type="ECO:0000313" key="2">
    <source>
        <dbReference type="EMBL" id="EST18501.1"/>
    </source>
</evidence>
<keyword evidence="3" id="KW-1185">Reference proteome</keyword>
<feature type="domain" description="2,6-dihydroxypyridine 3-monooxygenase substrate binding" evidence="1">
    <location>
        <begin position="4"/>
        <end position="83"/>
    </location>
</feature>